<sequence length="446" mass="49289">MPSIKERLGITELMDKKGGIWKALLAEFLGNLLLNFFGCASCLSLSDEKTPTDLVRISLAFGLVIFGTVQAFCHVSGAHLNPAVTAGVLVTGKIPVIKALFYIIVQCLGAVAGSAVLKALTPDDPKIQGNLGLTLVNPKLSPVQGFGVEFFLGFVLVMVVFGVCDSNRNSVHIPAPLAIGLTVGMGHLATIEMTGSSMNPARTFGSAVIANIWTDHWVYWLGPILGGMAAALIYQHGFVAPPSEEVTEYSPVRVEDKEKREKDVAVEELCRKFNAKLNFDLRTSVPLTYPDDSDSSTDCHDFTRERVTKNVRSFFNRLLILLWLTSVFCVAFYLVELMKNLKFSTSTLRQIEQVQFKERVNRVKSYTVYSHFSFDVGIRKRWKRVKEREQDAPVGIKPKESSKTPKTTSLILKKNPELCSVLGSPESTRDKGTKLEISGDPQRQQV</sequence>
<dbReference type="InterPro" id="IPR000425">
    <property type="entry name" value="MIP"/>
</dbReference>
<keyword evidence="4 8" id="KW-1133">Transmembrane helix</keyword>
<dbReference type="NCBIfam" id="TIGR00861">
    <property type="entry name" value="MIP"/>
    <property type="match status" value="1"/>
</dbReference>
<dbReference type="Gene3D" id="1.20.1080.10">
    <property type="entry name" value="Glycerol uptake facilitator protein"/>
    <property type="match status" value="1"/>
</dbReference>
<comment type="similarity">
    <text evidence="2 6">Belongs to the MIP/aquaporin (TC 1.A.8) family.</text>
</comment>
<dbReference type="GO" id="GO:0015267">
    <property type="term" value="F:channel activity"/>
    <property type="evidence" value="ECO:0007669"/>
    <property type="project" value="InterPro"/>
</dbReference>
<comment type="subcellular location">
    <subcellularLocation>
        <location evidence="1">Membrane</location>
        <topology evidence="1">Multi-pass membrane protein</topology>
    </subcellularLocation>
</comment>
<evidence type="ECO:0000256" key="6">
    <source>
        <dbReference type="RuleBase" id="RU000477"/>
    </source>
</evidence>
<dbReference type="InterPro" id="IPR023271">
    <property type="entry name" value="Aquaporin-like"/>
</dbReference>
<protein>
    <submittedName>
        <fullName evidence="9">Uncharacterized protein</fullName>
    </submittedName>
</protein>
<evidence type="ECO:0000313" key="10">
    <source>
        <dbReference type="Proteomes" id="UP001372834"/>
    </source>
</evidence>
<keyword evidence="5 8" id="KW-0472">Membrane</keyword>
<feature type="transmembrane region" description="Helical" evidence="8">
    <location>
        <begin position="217"/>
        <end position="234"/>
    </location>
</feature>
<organism evidence="9 10">
    <name type="scientific">Polyplax serrata</name>
    <name type="common">Common mouse louse</name>
    <dbReference type="NCBI Taxonomy" id="468196"/>
    <lineage>
        <taxon>Eukaryota</taxon>
        <taxon>Metazoa</taxon>
        <taxon>Ecdysozoa</taxon>
        <taxon>Arthropoda</taxon>
        <taxon>Hexapoda</taxon>
        <taxon>Insecta</taxon>
        <taxon>Pterygota</taxon>
        <taxon>Neoptera</taxon>
        <taxon>Paraneoptera</taxon>
        <taxon>Psocodea</taxon>
        <taxon>Troctomorpha</taxon>
        <taxon>Phthiraptera</taxon>
        <taxon>Anoplura</taxon>
        <taxon>Polyplacidae</taxon>
        <taxon>Polyplax</taxon>
    </lineage>
</organism>
<dbReference type="AlphaFoldDB" id="A0AAN8Q581"/>
<dbReference type="CDD" id="cd00333">
    <property type="entry name" value="MIP"/>
    <property type="match status" value="1"/>
</dbReference>
<accession>A0AAN8Q581</accession>
<keyword evidence="3 6" id="KW-0812">Transmembrane</keyword>
<evidence type="ECO:0000256" key="2">
    <source>
        <dbReference type="ARBA" id="ARBA00006175"/>
    </source>
</evidence>
<dbReference type="GO" id="GO:0005886">
    <property type="term" value="C:plasma membrane"/>
    <property type="evidence" value="ECO:0007669"/>
    <property type="project" value="TreeGrafter"/>
</dbReference>
<feature type="compositionally biased region" description="Basic and acidic residues" evidence="7">
    <location>
        <begin position="389"/>
        <end position="403"/>
    </location>
</feature>
<gene>
    <name evidence="9" type="ORF">RUM43_010746</name>
</gene>
<dbReference type="FunFam" id="1.20.1080.10:FF:000023">
    <property type="entry name" value="Prip, isoform A"/>
    <property type="match status" value="1"/>
</dbReference>
<feature type="transmembrane region" description="Helical" evidence="8">
    <location>
        <begin position="140"/>
        <end position="163"/>
    </location>
</feature>
<dbReference type="SUPFAM" id="SSF81338">
    <property type="entry name" value="Aquaporin-like"/>
    <property type="match status" value="1"/>
</dbReference>
<feature type="region of interest" description="Disordered" evidence="7">
    <location>
        <begin position="389"/>
        <end position="446"/>
    </location>
</feature>
<dbReference type="PANTHER" id="PTHR19139:SF199">
    <property type="entry name" value="MIP17260P"/>
    <property type="match status" value="1"/>
</dbReference>
<feature type="transmembrane region" description="Helical" evidence="8">
    <location>
        <begin position="175"/>
        <end position="197"/>
    </location>
</feature>
<feature type="transmembrane region" description="Helical" evidence="8">
    <location>
        <begin position="314"/>
        <end position="335"/>
    </location>
</feature>
<proteinExistence type="inferred from homology"/>
<name>A0AAN8Q581_POLSC</name>
<dbReference type="InterPro" id="IPR034294">
    <property type="entry name" value="Aquaporin_transptr"/>
</dbReference>
<evidence type="ECO:0000256" key="3">
    <source>
        <dbReference type="ARBA" id="ARBA00022692"/>
    </source>
</evidence>
<evidence type="ECO:0000256" key="4">
    <source>
        <dbReference type="ARBA" id="ARBA00022989"/>
    </source>
</evidence>
<dbReference type="Pfam" id="PF00230">
    <property type="entry name" value="MIP"/>
    <property type="match status" value="1"/>
</dbReference>
<feature type="transmembrane region" description="Helical" evidence="8">
    <location>
        <begin position="20"/>
        <end position="46"/>
    </location>
</feature>
<comment type="caution">
    <text evidence="9">The sequence shown here is derived from an EMBL/GenBank/DDBJ whole genome shotgun (WGS) entry which is preliminary data.</text>
</comment>
<evidence type="ECO:0000313" key="9">
    <source>
        <dbReference type="EMBL" id="KAK6637072.1"/>
    </source>
</evidence>
<evidence type="ECO:0000256" key="8">
    <source>
        <dbReference type="SAM" id="Phobius"/>
    </source>
</evidence>
<dbReference type="EMBL" id="JAWJWE010000004">
    <property type="protein sequence ID" value="KAK6637072.1"/>
    <property type="molecule type" value="Genomic_DNA"/>
</dbReference>
<feature type="transmembrane region" description="Helical" evidence="8">
    <location>
        <begin position="58"/>
        <end position="78"/>
    </location>
</feature>
<evidence type="ECO:0000256" key="1">
    <source>
        <dbReference type="ARBA" id="ARBA00004141"/>
    </source>
</evidence>
<dbReference type="Proteomes" id="UP001372834">
    <property type="component" value="Unassembled WGS sequence"/>
</dbReference>
<evidence type="ECO:0000256" key="5">
    <source>
        <dbReference type="ARBA" id="ARBA00023136"/>
    </source>
</evidence>
<keyword evidence="6" id="KW-0813">Transport</keyword>
<reference evidence="9 10" key="1">
    <citation type="submission" date="2023-10" db="EMBL/GenBank/DDBJ databases">
        <title>Genomes of two closely related lineages of the louse Polyplax serrata with different host specificities.</title>
        <authorList>
            <person name="Martinu J."/>
            <person name="Tarabai H."/>
            <person name="Stefka J."/>
            <person name="Hypsa V."/>
        </authorList>
    </citation>
    <scope>NUCLEOTIDE SEQUENCE [LARGE SCALE GENOMIC DNA]</scope>
    <source>
        <strain evidence="9">HR10_N</strain>
    </source>
</reference>
<evidence type="ECO:0000256" key="7">
    <source>
        <dbReference type="SAM" id="MobiDB-lite"/>
    </source>
</evidence>
<feature type="transmembrane region" description="Helical" evidence="8">
    <location>
        <begin position="99"/>
        <end position="120"/>
    </location>
</feature>
<dbReference type="PANTHER" id="PTHR19139">
    <property type="entry name" value="AQUAPORIN TRANSPORTER"/>
    <property type="match status" value="1"/>
</dbReference>
<dbReference type="PRINTS" id="PR00783">
    <property type="entry name" value="MINTRINSICP"/>
</dbReference>